<dbReference type="OrthoDB" id="690912at2759"/>
<name>A0A1S3YDV0_TOBAC</name>
<sequence length="150" mass="16676">MPVTLGKNLHFCFTKSKRPMPSQSSNIHENQEHHNMPFFNSLYEFTLECDIEEATIPDFSTVLASRRFFFSSPGNSNSIIDSSFMSSSIESTSSLLQQAEVDSEFELISSTFKAEHQGSDTLLDGCSAIPTLSKPIFGLQEIHARNSGVM</sequence>
<dbReference type="KEGG" id="nta:107775220"/>
<dbReference type="RefSeq" id="XP_016450416.1">
    <property type="nucleotide sequence ID" value="XM_016594930.1"/>
</dbReference>
<protein>
    <submittedName>
        <fullName evidence="1">Uncharacterized protein</fullName>
    </submittedName>
</protein>
<evidence type="ECO:0000313" key="1">
    <source>
        <dbReference type="RefSeq" id="XP_016450416.1"/>
    </source>
</evidence>
<reference evidence="1" key="1">
    <citation type="submission" date="2025-08" db="UniProtKB">
        <authorList>
            <consortium name="RefSeq"/>
        </authorList>
    </citation>
    <scope>IDENTIFICATION</scope>
</reference>
<gene>
    <name evidence="1" type="primary">LOC107775220</name>
</gene>
<dbReference type="STRING" id="4097.A0A1S3YDV0"/>
<dbReference type="AlphaFoldDB" id="A0A1S3YDV0"/>
<organism evidence="1">
    <name type="scientific">Nicotiana tabacum</name>
    <name type="common">Common tobacco</name>
    <dbReference type="NCBI Taxonomy" id="4097"/>
    <lineage>
        <taxon>Eukaryota</taxon>
        <taxon>Viridiplantae</taxon>
        <taxon>Streptophyta</taxon>
        <taxon>Embryophyta</taxon>
        <taxon>Tracheophyta</taxon>
        <taxon>Spermatophyta</taxon>
        <taxon>Magnoliopsida</taxon>
        <taxon>eudicotyledons</taxon>
        <taxon>Gunneridae</taxon>
        <taxon>Pentapetalae</taxon>
        <taxon>asterids</taxon>
        <taxon>lamiids</taxon>
        <taxon>Solanales</taxon>
        <taxon>Solanaceae</taxon>
        <taxon>Nicotianoideae</taxon>
        <taxon>Nicotianeae</taxon>
        <taxon>Nicotiana</taxon>
    </lineage>
</organism>
<dbReference type="PaxDb" id="4097-A0A1S3YDV0"/>
<accession>A0A1S3YDV0</accession>
<proteinExistence type="predicted"/>